<comment type="caution">
    <text evidence="1">The sequence shown here is derived from an EMBL/GenBank/DDBJ whole genome shotgun (WGS) entry which is preliminary data.</text>
</comment>
<protein>
    <submittedName>
        <fullName evidence="1">Uncharacterized protein</fullName>
    </submittedName>
</protein>
<dbReference type="InterPro" id="IPR014846">
    <property type="entry name" value="DUF1786_pyruvate_format-lyase"/>
</dbReference>
<evidence type="ECO:0000313" key="1">
    <source>
        <dbReference type="EMBL" id="GAG04972.1"/>
    </source>
</evidence>
<reference evidence="1" key="1">
    <citation type="journal article" date="2014" name="Front. Microbiol.">
        <title>High frequency of phylogenetically diverse reductive dehalogenase-homologous genes in deep subseafloor sedimentary metagenomes.</title>
        <authorList>
            <person name="Kawai M."/>
            <person name="Futagami T."/>
            <person name="Toyoda A."/>
            <person name="Takaki Y."/>
            <person name="Nishi S."/>
            <person name="Hori S."/>
            <person name="Arai W."/>
            <person name="Tsubouchi T."/>
            <person name="Morono Y."/>
            <person name="Uchiyama I."/>
            <person name="Ito T."/>
            <person name="Fujiyama A."/>
            <person name="Inagaki F."/>
            <person name="Takami H."/>
        </authorList>
    </citation>
    <scope>NUCLEOTIDE SEQUENCE</scope>
    <source>
        <strain evidence="1">Expedition CK06-06</strain>
    </source>
</reference>
<dbReference type="EMBL" id="BARS01020237">
    <property type="protein sequence ID" value="GAG04972.1"/>
    <property type="molecule type" value="Genomic_DNA"/>
</dbReference>
<accession>X0V0P2</accession>
<feature type="non-terminal residue" evidence="1">
    <location>
        <position position="1"/>
    </location>
</feature>
<organism evidence="1">
    <name type="scientific">marine sediment metagenome</name>
    <dbReference type="NCBI Taxonomy" id="412755"/>
    <lineage>
        <taxon>unclassified sequences</taxon>
        <taxon>metagenomes</taxon>
        <taxon>ecological metagenomes</taxon>
    </lineage>
</organism>
<dbReference type="Pfam" id="PF08735">
    <property type="entry name" value="DUF1786"/>
    <property type="match status" value="1"/>
</dbReference>
<name>X0V0P2_9ZZZZ</name>
<proteinExistence type="predicted"/>
<sequence length="213" mass="22696">AIAVQDHGVFPKGTSNRKFRIRKIQEALNQSSKPESLAFTEDEIPSYYLRMKAAAVSSRSQLPSARVLLMDTSPAAVLGCLQDITVKNADPVLAVNVGNGHTMAAIISGGHVAGVMEHHTRALTPQKIEQLLVNFADGQLYDTDVFNDGGHGVFYLSHPLGFSQIQTVAATGPNRSLLAKTDLSVHFAAPAGDVMMTGPIGLIEAAKKKFSST</sequence>
<dbReference type="AlphaFoldDB" id="X0V0P2"/>
<gene>
    <name evidence="1" type="ORF">S01H1_32667</name>
</gene>